<sequence length="339" mass="38385">MYNKTVLENVVDWLIETKGTVVNVASPLLYEIIASVVFLLMITRGRKTWMDCMHLFSFVEGIFYLAIPENSFGVWVTGVMTESHASLIRYMALVVITWALTYFLLRNSTDSTVQSSFMLSFLAMLVCNLMAMGYLMTHNQTKAKVKIEEKGLFLLFYMSLLGTVGTLFHTLFMRDWGGYGEIASHANLHTRLHFVLLLLSAVLSYALPSWCLKMAFPQVKSFDTVHVLVERGIGAIAFGMAFLVLRVPNFLRQNDKEAVLAAQWLMMVVTACYGVYQYITGWNIYTTGLIVVGVIFDLIVFANITGALDRDVSVFKRVVLPKFRAIPGDLKQFFKMKTM</sequence>
<evidence type="ECO:0000256" key="1">
    <source>
        <dbReference type="SAM" id="Phobius"/>
    </source>
</evidence>
<feature type="transmembrane region" description="Helical" evidence="1">
    <location>
        <begin position="228"/>
        <end position="247"/>
    </location>
</feature>
<feature type="transmembrane region" description="Helical" evidence="1">
    <location>
        <begin position="20"/>
        <end position="42"/>
    </location>
</feature>
<reference evidence="2" key="2">
    <citation type="submission" date="2020-11" db="EMBL/GenBank/DDBJ databases">
        <authorList>
            <person name="McCartney M.A."/>
            <person name="Auch B."/>
            <person name="Kono T."/>
            <person name="Mallez S."/>
            <person name="Becker A."/>
            <person name="Gohl D.M."/>
            <person name="Silverstein K.A.T."/>
            <person name="Koren S."/>
            <person name="Bechman K.B."/>
            <person name="Herman A."/>
            <person name="Abrahante J.E."/>
            <person name="Garbe J."/>
        </authorList>
    </citation>
    <scope>NUCLEOTIDE SEQUENCE</scope>
    <source>
        <strain evidence="2">Duluth1</strain>
        <tissue evidence="2">Whole animal</tissue>
    </source>
</reference>
<dbReference type="Proteomes" id="UP000828390">
    <property type="component" value="Unassembled WGS sequence"/>
</dbReference>
<feature type="transmembrane region" description="Helical" evidence="1">
    <location>
        <begin position="151"/>
        <end position="173"/>
    </location>
</feature>
<feature type="transmembrane region" description="Helical" evidence="1">
    <location>
        <begin position="49"/>
        <end position="67"/>
    </location>
</feature>
<comment type="caution">
    <text evidence="2">The sequence shown here is derived from an EMBL/GenBank/DDBJ whole genome shotgun (WGS) entry which is preliminary data.</text>
</comment>
<reference evidence="2" key="1">
    <citation type="journal article" date="2019" name="bioRxiv">
        <title>The Genome of the Zebra Mussel, Dreissena polymorpha: A Resource for Invasive Species Research.</title>
        <authorList>
            <person name="McCartney M.A."/>
            <person name="Auch B."/>
            <person name="Kono T."/>
            <person name="Mallez S."/>
            <person name="Zhang Y."/>
            <person name="Obille A."/>
            <person name="Becker A."/>
            <person name="Abrahante J.E."/>
            <person name="Garbe J."/>
            <person name="Badalamenti J.P."/>
            <person name="Herman A."/>
            <person name="Mangelson H."/>
            <person name="Liachko I."/>
            <person name="Sullivan S."/>
            <person name="Sone E.D."/>
            <person name="Koren S."/>
            <person name="Silverstein K.A.T."/>
            <person name="Beckman K.B."/>
            <person name="Gohl D.M."/>
        </authorList>
    </citation>
    <scope>NUCLEOTIDE SEQUENCE</scope>
    <source>
        <strain evidence="2">Duluth1</strain>
        <tissue evidence="2">Whole animal</tissue>
    </source>
</reference>
<feature type="transmembrane region" description="Helical" evidence="1">
    <location>
        <begin position="87"/>
        <end position="105"/>
    </location>
</feature>
<gene>
    <name evidence="2" type="ORF">DPMN_023049</name>
</gene>
<name>A0A9D4RAD6_DREPO</name>
<feature type="transmembrane region" description="Helical" evidence="1">
    <location>
        <begin position="117"/>
        <end position="136"/>
    </location>
</feature>
<protein>
    <submittedName>
        <fullName evidence="2">Uncharacterized protein</fullName>
    </submittedName>
</protein>
<feature type="transmembrane region" description="Helical" evidence="1">
    <location>
        <begin position="285"/>
        <end position="308"/>
    </location>
</feature>
<feature type="transmembrane region" description="Helical" evidence="1">
    <location>
        <begin position="259"/>
        <end position="279"/>
    </location>
</feature>
<keyword evidence="3" id="KW-1185">Reference proteome</keyword>
<proteinExistence type="predicted"/>
<dbReference type="EMBL" id="JAIWYP010000002">
    <property type="protein sequence ID" value="KAH3860158.1"/>
    <property type="molecule type" value="Genomic_DNA"/>
</dbReference>
<keyword evidence="1" id="KW-0812">Transmembrane</keyword>
<feature type="transmembrane region" description="Helical" evidence="1">
    <location>
        <begin position="194"/>
        <end position="216"/>
    </location>
</feature>
<organism evidence="2 3">
    <name type="scientific">Dreissena polymorpha</name>
    <name type="common">Zebra mussel</name>
    <name type="synonym">Mytilus polymorpha</name>
    <dbReference type="NCBI Taxonomy" id="45954"/>
    <lineage>
        <taxon>Eukaryota</taxon>
        <taxon>Metazoa</taxon>
        <taxon>Spiralia</taxon>
        <taxon>Lophotrochozoa</taxon>
        <taxon>Mollusca</taxon>
        <taxon>Bivalvia</taxon>
        <taxon>Autobranchia</taxon>
        <taxon>Heteroconchia</taxon>
        <taxon>Euheterodonta</taxon>
        <taxon>Imparidentia</taxon>
        <taxon>Neoheterodontei</taxon>
        <taxon>Myida</taxon>
        <taxon>Dreissenoidea</taxon>
        <taxon>Dreissenidae</taxon>
        <taxon>Dreissena</taxon>
    </lineage>
</organism>
<accession>A0A9D4RAD6</accession>
<evidence type="ECO:0000313" key="2">
    <source>
        <dbReference type="EMBL" id="KAH3860158.1"/>
    </source>
</evidence>
<evidence type="ECO:0000313" key="3">
    <source>
        <dbReference type="Proteomes" id="UP000828390"/>
    </source>
</evidence>
<keyword evidence="1" id="KW-1133">Transmembrane helix</keyword>
<dbReference type="AlphaFoldDB" id="A0A9D4RAD6"/>
<keyword evidence="1" id="KW-0472">Membrane</keyword>
<dbReference type="OrthoDB" id="10006207at2759"/>